<feature type="region of interest" description="Disordered" evidence="1">
    <location>
        <begin position="1"/>
        <end position="24"/>
    </location>
</feature>
<organism evidence="2 3">
    <name type="scientific">Roseateles amylovorans</name>
    <dbReference type="NCBI Taxonomy" id="2978473"/>
    <lineage>
        <taxon>Bacteria</taxon>
        <taxon>Pseudomonadati</taxon>
        <taxon>Pseudomonadota</taxon>
        <taxon>Betaproteobacteria</taxon>
        <taxon>Burkholderiales</taxon>
        <taxon>Sphaerotilaceae</taxon>
        <taxon>Roseateles</taxon>
    </lineage>
</organism>
<accession>A0ABY6AXT3</accession>
<dbReference type="SUPFAM" id="SSF102588">
    <property type="entry name" value="LmbE-like"/>
    <property type="match status" value="1"/>
</dbReference>
<dbReference type="Proteomes" id="UP001064933">
    <property type="component" value="Chromosome"/>
</dbReference>
<reference evidence="2" key="1">
    <citation type="submission" date="2022-10" db="EMBL/GenBank/DDBJ databases">
        <title>Characterization and whole genome sequencing of a new Roseateles species, isolated from fresh water.</title>
        <authorList>
            <person name="Guliayeva D.Y."/>
            <person name="Akhremchuk A.E."/>
            <person name="Sikolenko M.A."/>
            <person name="Valentovich L.N."/>
            <person name="Sidarenka A.V."/>
        </authorList>
    </citation>
    <scope>NUCLEOTIDE SEQUENCE</scope>
    <source>
        <strain evidence="2">BIM B-1768</strain>
    </source>
</reference>
<dbReference type="Pfam" id="PF02585">
    <property type="entry name" value="PIG-L"/>
    <property type="match status" value="1"/>
</dbReference>
<sequence length="324" mass="34959">MPLSPSESPASPADSPTDSALSSARADVAPAAAVTDWDTWLTDWYAVLRQTPRDLADAAGSGRATLKTSSSGAIPHALVFAPHPDDECIVGALPLRLRREAGWRVTNVAVTLGSRQDRRAERLAELRAACAVLDFEVRLLADDGFEQIKPEAADADTPLWREQVRQTAALLAAERPALVLVPHAQDGIPTHIGVHRLVTAALREARLSTVVAHTEFWATQPAPTTLIETGLRDTARLVRALACHVGEIERNPYHLRLPAWMADNVRRGGELLAGPGETPPPFGFATLYRLTRWVDGAAAHDLTASVWSCEQPLDVAALLSTDRS</sequence>
<evidence type="ECO:0000313" key="3">
    <source>
        <dbReference type="Proteomes" id="UP001064933"/>
    </source>
</evidence>
<dbReference type="InterPro" id="IPR003737">
    <property type="entry name" value="GlcNAc_PI_deacetylase-related"/>
</dbReference>
<keyword evidence="3" id="KW-1185">Reference proteome</keyword>
<dbReference type="RefSeq" id="WP_261756296.1">
    <property type="nucleotide sequence ID" value="NZ_CP104562.2"/>
</dbReference>
<dbReference type="EMBL" id="CP104562">
    <property type="protein sequence ID" value="UXH76564.1"/>
    <property type="molecule type" value="Genomic_DNA"/>
</dbReference>
<proteinExistence type="predicted"/>
<name>A0ABY6AXT3_9BURK</name>
<evidence type="ECO:0000256" key="1">
    <source>
        <dbReference type="SAM" id="MobiDB-lite"/>
    </source>
</evidence>
<dbReference type="InterPro" id="IPR024078">
    <property type="entry name" value="LmbE-like_dom_sf"/>
</dbReference>
<evidence type="ECO:0000313" key="2">
    <source>
        <dbReference type="EMBL" id="UXH76564.1"/>
    </source>
</evidence>
<protein>
    <submittedName>
        <fullName evidence="2">PIG-L family deacetylase</fullName>
    </submittedName>
</protein>
<dbReference type="Gene3D" id="3.40.50.10320">
    <property type="entry name" value="LmbE-like"/>
    <property type="match status" value="1"/>
</dbReference>
<gene>
    <name evidence="2" type="ORF">N4261_16105</name>
</gene>